<evidence type="ECO:0000259" key="10">
    <source>
        <dbReference type="PROSITE" id="PS50878"/>
    </source>
</evidence>
<accession>A0A4Q7V5Z6</accession>
<keyword evidence="5" id="KW-0460">Magnesium</keyword>
<proteinExistence type="inferred from homology"/>
<keyword evidence="2" id="KW-0808">Transferase</keyword>
<evidence type="ECO:0000256" key="3">
    <source>
        <dbReference type="ARBA" id="ARBA00022695"/>
    </source>
</evidence>
<dbReference type="InterPro" id="IPR000477">
    <property type="entry name" value="RT_dom"/>
</dbReference>
<keyword evidence="7" id="KW-0051">Antiviral defense</keyword>
<evidence type="ECO:0000256" key="7">
    <source>
        <dbReference type="ARBA" id="ARBA00023118"/>
    </source>
</evidence>
<keyword evidence="3" id="KW-0548">Nucleotidyltransferase</keyword>
<feature type="domain" description="Reverse transcriptase" evidence="10">
    <location>
        <begin position="24"/>
        <end position="243"/>
    </location>
</feature>
<dbReference type="Proteomes" id="UP000293398">
    <property type="component" value="Unassembled WGS sequence"/>
</dbReference>
<dbReference type="CDD" id="cd03487">
    <property type="entry name" value="RT_Bac_retron_II"/>
    <property type="match status" value="1"/>
</dbReference>
<reference evidence="11 12" key="1">
    <citation type="submission" date="2019-02" db="EMBL/GenBank/DDBJ databases">
        <title>Genomic Encyclopedia of Type Strains, Phase IV (KMG-IV): sequencing the most valuable type-strain genomes for metagenomic binning, comparative biology and taxonomic classification.</title>
        <authorList>
            <person name="Goeker M."/>
        </authorList>
    </citation>
    <scope>NUCLEOTIDE SEQUENCE [LARGE SCALE GENOMIC DNA]</scope>
    <source>
        <strain evidence="11 12">DSM 23814</strain>
    </source>
</reference>
<name>A0A4Q7V5Z6_9BURK</name>
<dbReference type="EMBL" id="SHKO01000005">
    <property type="protein sequence ID" value="RZT91725.1"/>
    <property type="molecule type" value="Genomic_DNA"/>
</dbReference>
<comment type="similarity">
    <text evidence="8">Belongs to the bacterial reverse transcriptase family.</text>
</comment>
<keyword evidence="6 11" id="KW-0695">RNA-directed DNA polymerase</keyword>
<dbReference type="InterPro" id="IPR051083">
    <property type="entry name" value="GrpII_Intron_Splice-Mob/Def"/>
</dbReference>
<evidence type="ECO:0000256" key="5">
    <source>
        <dbReference type="ARBA" id="ARBA00022842"/>
    </source>
</evidence>
<dbReference type="EC" id="2.7.7.49" evidence="1"/>
<sequence length="389" mass="45305">MRPLYLAKPIASLQALSFALQIDVHVLKSTAANIDRHYHPHSVPKKDGSSRSIYIPSIHLKKIQKRINRNIFDKIKYPDYLFGGIKERDYVKNANTHASAEILIALDIRGFYPSITYEKTLKIFKFFFKFPDDVAALLADLVCLRGRVPQGACTSSHIANLSLHEAEYHLVQHIRNKEFTYTRLLDDISISSKKQINEIQIQTLIGKVRKMLNEQGFKLQNKKTRITSRKNPEKLMEVTGLWLNRGQARLHRQERRLIRAELHNCEKLSKLSRTSTDYHELHNRLSGRVAKLTYLGHKEAACYRSRLRAILPVYDDNEIHRTIKLVSFLEKSSVNDRKKYAYYAKFHQVGYRLNILRRTQSGLANKLAEILRTCKPPLNKEELFYHETI</sequence>
<dbReference type="AlphaFoldDB" id="A0A4Q7V5Z6"/>
<dbReference type="Pfam" id="PF00078">
    <property type="entry name" value="RVT_1"/>
    <property type="match status" value="1"/>
</dbReference>
<evidence type="ECO:0000256" key="1">
    <source>
        <dbReference type="ARBA" id="ARBA00012493"/>
    </source>
</evidence>
<dbReference type="OrthoDB" id="7055795at2"/>
<dbReference type="GO" id="GO:0003723">
    <property type="term" value="F:RNA binding"/>
    <property type="evidence" value="ECO:0007669"/>
    <property type="project" value="InterPro"/>
</dbReference>
<dbReference type="SUPFAM" id="SSF56672">
    <property type="entry name" value="DNA/RNA polymerases"/>
    <property type="match status" value="1"/>
</dbReference>
<dbReference type="GO" id="GO:0003964">
    <property type="term" value="F:RNA-directed DNA polymerase activity"/>
    <property type="evidence" value="ECO:0007669"/>
    <property type="project" value="UniProtKB-KW"/>
</dbReference>
<comment type="caution">
    <text evidence="11">The sequence shown here is derived from an EMBL/GenBank/DDBJ whole genome shotgun (WGS) entry which is preliminary data.</text>
</comment>
<evidence type="ECO:0000313" key="11">
    <source>
        <dbReference type="EMBL" id="RZT91725.1"/>
    </source>
</evidence>
<dbReference type="PANTHER" id="PTHR34047:SF7">
    <property type="entry name" value="RNA-DIRECTED DNA POLYMERASE"/>
    <property type="match status" value="1"/>
</dbReference>
<evidence type="ECO:0000256" key="9">
    <source>
        <dbReference type="ARBA" id="ARBA00048173"/>
    </source>
</evidence>
<evidence type="ECO:0000256" key="4">
    <source>
        <dbReference type="ARBA" id="ARBA00022723"/>
    </source>
</evidence>
<dbReference type="PROSITE" id="PS50878">
    <property type="entry name" value="RT_POL"/>
    <property type="match status" value="1"/>
</dbReference>
<comment type="catalytic activity">
    <reaction evidence="9">
        <text>DNA(n) + a 2'-deoxyribonucleoside 5'-triphosphate = DNA(n+1) + diphosphate</text>
        <dbReference type="Rhea" id="RHEA:22508"/>
        <dbReference type="Rhea" id="RHEA-COMP:17339"/>
        <dbReference type="Rhea" id="RHEA-COMP:17340"/>
        <dbReference type="ChEBI" id="CHEBI:33019"/>
        <dbReference type="ChEBI" id="CHEBI:61560"/>
        <dbReference type="ChEBI" id="CHEBI:173112"/>
        <dbReference type="EC" id="2.7.7.49"/>
    </reaction>
</comment>
<dbReference type="InterPro" id="IPR000123">
    <property type="entry name" value="Reverse_transcriptase_msDNA"/>
</dbReference>
<dbReference type="InterPro" id="IPR043502">
    <property type="entry name" value="DNA/RNA_pol_sf"/>
</dbReference>
<evidence type="ECO:0000256" key="8">
    <source>
        <dbReference type="ARBA" id="ARBA00034120"/>
    </source>
</evidence>
<evidence type="ECO:0000256" key="2">
    <source>
        <dbReference type="ARBA" id="ARBA00022679"/>
    </source>
</evidence>
<dbReference type="GO" id="GO:0051607">
    <property type="term" value="P:defense response to virus"/>
    <property type="evidence" value="ECO:0007669"/>
    <property type="project" value="UniProtKB-KW"/>
</dbReference>
<organism evidence="11 12">
    <name type="scientific">Advenella incenata</name>
    <dbReference type="NCBI Taxonomy" id="267800"/>
    <lineage>
        <taxon>Bacteria</taxon>
        <taxon>Pseudomonadati</taxon>
        <taxon>Pseudomonadota</taxon>
        <taxon>Betaproteobacteria</taxon>
        <taxon>Burkholderiales</taxon>
        <taxon>Alcaligenaceae</taxon>
    </lineage>
</organism>
<evidence type="ECO:0000313" key="12">
    <source>
        <dbReference type="Proteomes" id="UP000293398"/>
    </source>
</evidence>
<dbReference type="GO" id="GO:0046872">
    <property type="term" value="F:metal ion binding"/>
    <property type="evidence" value="ECO:0007669"/>
    <property type="project" value="UniProtKB-KW"/>
</dbReference>
<dbReference type="PRINTS" id="PR00866">
    <property type="entry name" value="RNADNAPOLMS"/>
</dbReference>
<keyword evidence="12" id="KW-1185">Reference proteome</keyword>
<keyword evidence="4" id="KW-0479">Metal-binding</keyword>
<protein>
    <recommendedName>
        <fullName evidence="1">RNA-directed DNA polymerase</fullName>
        <ecNumber evidence="1">2.7.7.49</ecNumber>
    </recommendedName>
</protein>
<gene>
    <name evidence="11" type="ORF">EV681_4485</name>
</gene>
<evidence type="ECO:0000256" key="6">
    <source>
        <dbReference type="ARBA" id="ARBA00022918"/>
    </source>
</evidence>
<dbReference type="PANTHER" id="PTHR34047">
    <property type="entry name" value="NUCLEAR INTRON MATURASE 1, MITOCHONDRIAL-RELATED"/>
    <property type="match status" value="1"/>
</dbReference>